<dbReference type="OrthoDB" id="441812at2759"/>
<accession>A0A8J2XCF0</accession>
<evidence type="ECO:0000313" key="3">
    <source>
        <dbReference type="Proteomes" id="UP000019375"/>
    </source>
</evidence>
<dbReference type="Gene3D" id="3.90.1410.10">
    <property type="entry name" value="set domain protein methyltransferase, domain 1"/>
    <property type="match status" value="1"/>
</dbReference>
<proteinExistence type="predicted"/>
<keyword evidence="3" id="KW-1185">Reference proteome</keyword>
<dbReference type="AlphaFoldDB" id="A0A8J2XCF0"/>
<organism evidence="2 3">
    <name type="scientific">Zygosaccharomyces bailii (strain CLIB 213 / ATCC 58445 / CBS 680 / BCRC 21525 / NBRC 1098 / NCYC 1416 / NRRL Y-2227)</name>
    <dbReference type="NCBI Taxonomy" id="1333698"/>
    <lineage>
        <taxon>Eukaryota</taxon>
        <taxon>Fungi</taxon>
        <taxon>Dikarya</taxon>
        <taxon>Ascomycota</taxon>
        <taxon>Saccharomycotina</taxon>
        <taxon>Saccharomycetes</taxon>
        <taxon>Saccharomycetales</taxon>
        <taxon>Saccharomycetaceae</taxon>
        <taxon>Zygosaccharomyces</taxon>
    </lineage>
</organism>
<dbReference type="EMBL" id="HG316461">
    <property type="protein sequence ID" value="CDF90700.1"/>
    <property type="molecule type" value="Genomic_DNA"/>
</dbReference>
<sequence length="572" mass="66532">MADILQWFCENTDVVVHESVKICPSAVDDPCSGYGLFVDMANEKVTGEALEVLRIPKRLTFDIHTILALLSDENQYSSKAEFQKTNKRVKTAVAPLLECEDMQEVLSESTILVYYFLLCTLLKNSYELPAVLRYYLENVILITRVGGAADFSHLLAKFYGHYLSTCLLNQTLTKIKHLFEAHVPEFELPTATLCQVYAAVKSRCLEIPQELDKKSDDFVVNSTLVPLLDFCNHSSVPNACFDIDRSTGDVLLLLDLSNCKPVEGLQEVLILYHQVAELFSFYNTYGFVPPEQEFQFFNLSIVRNFLLTQPIDKQNARLFYKWLHINPVIQLVKYENVWYINDTIEEFAYFLLAFLPDPDDFTKSCWHYDSQSYETFVRFHEQVDGPDFGSRMKLLKFYKNQIIRQEGQSKDYIKLPQLAWSMHYKNEQGKKCRRVTKDQALELAPYENAGVFDRTIQNFELFWSRYLAYRKQNLTVSTSSQSFNVLLHLEGDILNSFSTRMQQKQVIFWSDMKLSAPVYMLPPLIWNFAASEEKVTLKDEELCFDLLRLNLYEKEEHSDSCDEELKQFSHFV</sequence>
<reference evidence="3" key="1">
    <citation type="journal article" date="2013" name="Genome Announc.">
        <title>Genome sequence of the food spoilage yeast Zygosaccharomyces bailii CLIB 213(T).</title>
        <authorList>
            <person name="Galeote V."/>
            <person name="Bigey F."/>
            <person name="Devillers H."/>
            <person name="Neuveglise C."/>
            <person name="Dequin S."/>
        </authorList>
    </citation>
    <scope>NUCLEOTIDE SEQUENCE [LARGE SCALE GENOMIC DNA]</scope>
    <source>
        <strain evidence="3">CLIB 213 / ATCC 58445 / CBS 680 / CCRC 21525 / NBRC 1098 / NCYC 1416 / NRRL Y-2227</strain>
    </source>
</reference>
<gene>
    <name evidence="2" type="ORF">BN860_00870g</name>
</gene>
<dbReference type="InterPro" id="IPR046341">
    <property type="entry name" value="SET_dom_sf"/>
</dbReference>
<dbReference type="SUPFAM" id="SSF82199">
    <property type="entry name" value="SET domain"/>
    <property type="match status" value="1"/>
</dbReference>
<evidence type="ECO:0000313" key="2">
    <source>
        <dbReference type="EMBL" id="CDF90700.1"/>
    </source>
</evidence>
<evidence type="ECO:0000259" key="1">
    <source>
        <dbReference type="PROSITE" id="PS50280"/>
    </source>
</evidence>
<feature type="domain" description="SET" evidence="1">
    <location>
        <begin position="18"/>
        <end position="273"/>
    </location>
</feature>
<protein>
    <submittedName>
        <fullName evidence="2">ZYBA0S08-00870g1_1</fullName>
    </submittedName>
</protein>
<name>A0A8J2XCF0_ZYGB2</name>
<dbReference type="PROSITE" id="PS50280">
    <property type="entry name" value="SET"/>
    <property type="match status" value="1"/>
</dbReference>
<dbReference type="InterPro" id="IPR001214">
    <property type="entry name" value="SET_dom"/>
</dbReference>
<dbReference type="Proteomes" id="UP000019375">
    <property type="component" value="Unassembled WGS sequence"/>
</dbReference>